<gene>
    <name evidence="1" type="ORF">QYF61_026824</name>
</gene>
<proteinExistence type="predicted"/>
<dbReference type="InterPro" id="IPR036397">
    <property type="entry name" value="RNaseH_sf"/>
</dbReference>
<accession>A0AAN7N038</accession>
<evidence type="ECO:0008006" key="3">
    <source>
        <dbReference type="Google" id="ProtNLM"/>
    </source>
</evidence>
<dbReference type="AlphaFoldDB" id="A0AAN7N038"/>
<protein>
    <recommendedName>
        <fullName evidence="3">RNase H type-1 domain-containing protein</fullName>
    </recommendedName>
</protein>
<name>A0AAN7N038_MYCAM</name>
<dbReference type="Gene3D" id="1.10.340.70">
    <property type="match status" value="1"/>
</dbReference>
<comment type="caution">
    <text evidence="1">The sequence shown here is derived from an EMBL/GenBank/DDBJ whole genome shotgun (WGS) entry which is preliminary data.</text>
</comment>
<dbReference type="Proteomes" id="UP001333110">
    <property type="component" value="Unassembled WGS sequence"/>
</dbReference>
<dbReference type="Gene3D" id="3.30.420.10">
    <property type="entry name" value="Ribonuclease H-like superfamily/Ribonuclease H"/>
    <property type="match status" value="1"/>
</dbReference>
<sequence length="160" mass="17712">MQTTVEYLRFEVSQGKRPVNTSAQKSEIVTLTRALELSENMRAILKPKEVSVMQCKAHQTGQTDIISGNQKADETAKRAALTHSKVGALIPTGRVLLEPPTYLEKDNQLANLLNCTKTKDGWWTTDTGQIIVTAPLMTELIKKTHQETHMGADAVIADIR</sequence>
<dbReference type="GO" id="GO:0003676">
    <property type="term" value="F:nucleic acid binding"/>
    <property type="evidence" value="ECO:0007669"/>
    <property type="project" value="InterPro"/>
</dbReference>
<dbReference type="EMBL" id="JAUNZN010000007">
    <property type="protein sequence ID" value="KAK4819208.1"/>
    <property type="molecule type" value="Genomic_DNA"/>
</dbReference>
<organism evidence="1 2">
    <name type="scientific">Mycteria americana</name>
    <name type="common">Wood stork</name>
    <dbReference type="NCBI Taxonomy" id="33587"/>
    <lineage>
        <taxon>Eukaryota</taxon>
        <taxon>Metazoa</taxon>
        <taxon>Chordata</taxon>
        <taxon>Craniata</taxon>
        <taxon>Vertebrata</taxon>
        <taxon>Euteleostomi</taxon>
        <taxon>Archelosauria</taxon>
        <taxon>Archosauria</taxon>
        <taxon>Dinosauria</taxon>
        <taxon>Saurischia</taxon>
        <taxon>Theropoda</taxon>
        <taxon>Coelurosauria</taxon>
        <taxon>Aves</taxon>
        <taxon>Neognathae</taxon>
        <taxon>Neoaves</taxon>
        <taxon>Aequornithes</taxon>
        <taxon>Ciconiiformes</taxon>
        <taxon>Ciconiidae</taxon>
        <taxon>Mycteria</taxon>
    </lineage>
</organism>
<evidence type="ECO:0000313" key="2">
    <source>
        <dbReference type="Proteomes" id="UP001333110"/>
    </source>
</evidence>
<evidence type="ECO:0000313" key="1">
    <source>
        <dbReference type="EMBL" id="KAK4819208.1"/>
    </source>
</evidence>
<reference evidence="1 2" key="1">
    <citation type="journal article" date="2023" name="J. Hered.">
        <title>Chromosome-level genome of the wood stork (Mycteria americana) provides insight into avian chromosome evolution.</title>
        <authorList>
            <person name="Flamio R. Jr."/>
            <person name="Ramstad K.M."/>
        </authorList>
    </citation>
    <scope>NUCLEOTIDE SEQUENCE [LARGE SCALE GENOMIC DNA]</scope>
    <source>
        <strain evidence="1">JAX WOST 10</strain>
    </source>
</reference>
<keyword evidence="2" id="KW-1185">Reference proteome</keyword>